<evidence type="ECO:0000313" key="5">
    <source>
        <dbReference type="Proteomes" id="UP001474120"/>
    </source>
</evidence>
<evidence type="ECO:0000313" key="4">
    <source>
        <dbReference type="EMBL" id="MEL4456383.1"/>
    </source>
</evidence>
<evidence type="ECO:0000256" key="2">
    <source>
        <dbReference type="ARBA" id="ARBA00022801"/>
    </source>
</evidence>
<dbReference type="Proteomes" id="UP001474120">
    <property type="component" value="Unassembled WGS sequence"/>
</dbReference>
<keyword evidence="2" id="KW-0378">Hydrolase</keyword>
<comment type="caution">
    <text evidence="4">The sequence shown here is derived from an EMBL/GenBank/DDBJ whole genome shotgun (WGS) entry which is preliminary data.</text>
</comment>
<dbReference type="PANTHER" id="PTHR21040:SF8">
    <property type="entry name" value="BCDNA.GH04120"/>
    <property type="match status" value="1"/>
</dbReference>
<evidence type="ECO:0000259" key="3">
    <source>
        <dbReference type="Pfam" id="PF00728"/>
    </source>
</evidence>
<protein>
    <submittedName>
        <fullName evidence="4">Family 20 glycosylhydrolase</fullName>
    </submittedName>
</protein>
<comment type="similarity">
    <text evidence="1">Belongs to the glycosyl hydrolase 20 family.</text>
</comment>
<dbReference type="EMBL" id="JBCDNA010000002">
    <property type="protein sequence ID" value="MEL4456383.1"/>
    <property type="molecule type" value="Genomic_DNA"/>
</dbReference>
<sequence>MKTSIPHQMKKFFYPFLVLFIFILPLQAQSVFNVNGLCIAAPKTSHLDEFVEFVNKELAPAGINTLILRVDFNYAYESRPELRDENPLSKEQVKQLVTVCKKNGIELIPQVNLLGHQSWAGTLNKLLAVYPEFDETPHVEIPEKYEWPNADGLYCKSYCPLHPEVHDVVFDLVDEIVEVFEAKAFHAGMDEVFYLADSKCPRCKGKDPAQLYAGEITKINNHLNQNESRLWIWGDRLIDASTSGIGMWEASMNNTWRAVDMIPKSVIIADWHYERALPTPAYFSLKGFDVVACSWRKPQVAIEQVSMMDDLKSNATPEMKENLLGVMHTVWSPAENFMQAYKNHKESDKDTESDVACFKAMTAAVKSLNNQQ</sequence>
<dbReference type="InterPro" id="IPR017853">
    <property type="entry name" value="GH"/>
</dbReference>
<organism evidence="4 5">
    <name type="scientific">Lutimonas vermicola</name>
    <dbReference type="NCBI Taxonomy" id="414288"/>
    <lineage>
        <taxon>Bacteria</taxon>
        <taxon>Pseudomonadati</taxon>
        <taxon>Bacteroidota</taxon>
        <taxon>Flavobacteriia</taxon>
        <taxon>Flavobacteriales</taxon>
        <taxon>Flavobacteriaceae</taxon>
        <taxon>Lutimonas</taxon>
    </lineage>
</organism>
<feature type="domain" description="Glycoside hydrolase family 20 catalytic" evidence="3">
    <location>
        <begin position="86"/>
        <end position="332"/>
    </location>
</feature>
<dbReference type="PANTHER" id="PTHR21040">
    <property type="entry name" value="BCDNA.GH04120"/>
    <property type="match status" value="1"/>
</dbReference>
<reference evidence="4 5" key="1">
    <citation type="submission" date="2024-04" db="EMBL/GenBank/DDBJ databases">
        <title>whole genome sequencing of Lutimonas vermicola strain IMCC1616.</title>
        <authorList>
            <person name="Bae S.S."/>
        </authorList>
    </citation>
    <scope>NUCLEOTIDE SEQUENCE [LARGE SCALE GENOMIC DNA]</scope>
    <source>
        <strain evidence="4 5">IMCC1616</strain>
    </source>
</reference>
<dbReference type="Gene3D" id="3.20.20.80">
    <property type="entry name" value="Glycosidases"/>
    <property type="match status" value="1"/>
</dbReference>
<dbReference type="InterPro" id="IPR038901">
    <property type="entry name" value="HEXDC-like"/>
</dbReference>
<gene>
    <name evidence="4" type="ORF">AABB81_10780</name>
</gene>
<keyword evidence="5" id="KW-1185">Reference proteome</keyword>
<proteinExistence type="inferred from homology"/>
<accession>A0ABU9L1Q7</accession>
<dbReference type="Pfam" id="PF00728">
    <property type="entry name" value="Glyco_hydro_20"/>
    <property type="match status" value="1"/>
</dbReference>
<name>A0ABU9L1Q7_9FLAO</name>
<dbReference type="RefSeq" id="WP_342160509.1">
    <property type="nucleotide sequence ID" value="NZ_JBCDNA010000002.1"/>
</dbReference>
<dbReference type="SUPFAM" id="SSF51445">
    <property type="entry name" value="(Trans)glycosidases"/>
    <property type="match status" value="1"/>
</dbReference>
<dbReference type="InterPro" id="IPR015883">
    <property type="entry name" value="Glyco_hydro_20_cat"/>
</dbReference>
<evidence type="ECO:0000256" key="1">
    <source>
        <dbReference type="ARBA" id="ARBA00006285"/>
    </source>
</evidence>